<sequence>MVSLVNEAYKIADSNNAILKGNIKISNNTNCLIFAHYCDSTLFYKKFYKISKDILKVNNIANKNLKEIKKLVKSYGYKKVWSKGVFSFYGDLRPLAVEAGFGKWSDSGIIENEKYGTNFMITAVFYR</sequence>
<proteinExistence type="predicted"/>
<dbReference type="RefSeq" id="WP_055262801.1">
    <property type="nucleotide sequence ID" value="NZ_CABIXQ010000001.1"/>
</dbReference>
<dbReference type="Proteomes" id="UP000095594">
    <property type="component" value="Unassembled WGS sequence"/>
</dbReference>
<evidence type="ECO:0000313" key="1">
    <source>
        <dbReference type="EMBL" id="CUN53481.1"/>
    </source>
</evidence>
<reference evidence="1 2" key="1">
    <citation type="submission" date="2015-09" db="EMBL/GenBank/DDBJ databases">
        <authorList>
            <consortium name="Pathogen Informatics"/>
        </authorList>
    </citation>
    <scope>NUCLEOTIDE SEQUENCE [LARGE SCALE GENOMIC DNA]</scope>
    <source>
        <strain evidence="1 2">2789STDY5834856</strain>
    </source>
</reference>
<name>A0A173XNL7_9CLOT</name>
<evidence type="ECO:0000313" key="2">
    <source>
        <dbReference type="Proteomes" id="UP000095594"/>
    </source>
</evidence>
<accession>A0A173XNL7</accession>
<gene>
    <name evidence="1" type="ORF">ERS852471_00085</name>
</gene>
<organism evidence="1 2">
    <name type="scientific">Clostridium disporicum</name>
    <dbReference type="NCBI Taxonomy" id="84024"/>
    <lineage>
        <taxon>Bacteria</taxon>
        <taxon>Bacillati</taxon>
        <taxon>Bacillota</taxon>
        <taxon>Clostridia</taxon>
        <taxon>Eubacteriales</taxon>
        <taxon>Clostridiaceae</taxon>
        <taxon>Clostridium</taxon>
    </lineage>
</organism>
<protein>
    <submittedName>
        <fullName evidence="1">Uncharacterized protein</fullName>
    </submittedName>
</protein>
<dbReference type="EMBL" id="CYZX01000001">
    <property type="protein sequence ID" value="CUN53481.1"/>
    <property type="molecule type" value="Genomic_DNA"/>
</dbReference>
<dbReference type="OrthoDB" id="1795896at2"/>
<dbReference type="AlphaFoldDB" id="A0A173XNL7"/>